<evidence type="ECO:0000259" key="8">
    <source>
        <dbReference type="PROSITE" id="PS50949"/>
    </source>
</evidence>
<dbReference type="Proteomes" id="UP000640930">
    <property type="component" value="Unassembled WGS sequence"/>
</dbReference>
<comment type="caution">
    <text evidence="9">The sequence shown here is derived from an EMBL/GenBank/DDBJ whole genome shotgun (WGS) entry which is preliminary data.</text>
</comment>
<dbReference type="InterPro" id="IPR000524">
    <property type="entry name" value="Tscrpt_reg_HTH_GntR"/>
</dbReference>
<keyword evidence="6" id="KW-0238">DNA-binding</keyword>
<proteinExistence type="inferred from homology"/>
<evidence type="ECO:0000256" key="6">
    <source>
        <dbReference type="ARBA" id="ARBA00023125"/>
    </source>
</evidence>
<dbReference type="GO" id="GO:0008483">
    <property type="term" value="F:transaminase activity"/>
    <property type="evidence" value="ECO:0007669"/>
    <property type="project" value="UniProtKB-KW"/>
</dbReference>
<keyword evidence="5" id="KW-0805">Transcription regulation</keyword>
<feature type="domain" description="HTH gntR-type" evidence="8">
    <location>
        <begin position="19"/>
        <end position="87"/>
    </location>
</feature>
<keyword evidence="3 9" id="KW-0032">Aminotransferase</keyword>
<evidence type="ECO:0000313" key="10">
    <source>
        <dbReference type="Proteomes" id="UP000640930"/>
    </source>
</evidence>
<dbReference type="InterPro" id="IPR015424">
    <property type="entry name" value="PyrdxlP-dep_Trfase"/>
</dbReference>
<keyword evidence="4" id="KW-0663">Pyridoxal phosphate</keyword>
<dbReference type="Pfam" id="PF00392">
    <property type="entry name" value="GntR"/>
    <property type="match status" value="1"/>
</dbReference>
<dbReference type="InterPro" id="IPR004839">
    <property type="entry name" value="Aminotransferase_I/II_large"/>
</dbReference>
<reference evidence="9 10" key="1">
    <citation type="submission" date="2020-08" db="EMBL/GenBank/DDBJ databases">
        <title>A Genomic Blueprint of the Chicken Gut Microbiome.</title>
        <authorList>
            <person name="Gilroy R."/>
            <person name="Ravi A."/>
            <person name="Getino M."/>
            <person name="Pursley I."/>
            <person name="Horton D.L."/>
            <person name="Alikhan N.-F."/>
            <person name="Baker D."/>
            <person name="Gharbi K."/>
            <person name="Hall N."/>
            <person name="Watson M."/>
            <person name="Adriaenssens E.M."/>
            <person name="Foster-Nyarko E."/>
            <person name="Jarju S."/>
            <person name="Secka A."/>
            <person name="Antonio M."/>
            <person name="Oren A."/>
            <person name="Chaudhuri R."/>
            <person name="La Ragione R.M."/>
            <person name="Hildebrand F."/>
            <person name="Pallen M.J."/>
        </authorList>
    </citation>
    <scope>NUCLEOTIDE SEQUENCE [LARGE SCALE GENOMIC DNA]</scope>
    <source>
        <strain evidence="9 10">Re31</strain>
    </source>
</reference>
<dbReference type="SUPFAM" id="SSF53383">
    <property type="entry name" value="PLP-dependent transferases"/>
    <property type="match status" value="1"/>
</dbReference>
<evidence type="ECO:0000256" key="7">
    <source>
        <dbReference type="ARBA" id="ARBA00023163"/>
    </source>
</evidence>
<evidence type="ECO:0000256" key="3">
    <source>
        <dbReference type="ARBA" id="ARBA00022576"/>
    </source>
</evidence>
<dbReference type="InterPro" id="IPR015421">
    <property type="entry name" value="PyrdxlP-dep_Trfase_major"/>
</dbReference>
<dbReference type="InterPro" id="IPR036390">
    <property type="entry name" value="WH_DNA-bd_sf"/>
</dbReference>
<sequence length="474" mass="53843">MVRREGSPLAFFFKNDESKALYIQLYEYLKLEIKSGRLKVGEKLPSIRTLAFELKVSKQTIDSAYQQLLAEGYVESRPRSGLFVLPMEEISQTITTPSSPTITTNDKSKILVDFYYGAIDKTKFPLKTWKRCISDALESSLNEVYFYGDRQGDIILREEIRKYVSKARGIQCSTEQIFICSGTQQSIQLIAQLLELHNHQVAIENPGYSEVCSVLKKYQCQVTPISLEEDGISIEELQKSKAKAVYVTPSHQFPLGMVLPINKRLKLLTWAKEHSSFIVEDDYDSEFRYIGQPIPSLKSLDESDRVIYCGTFSKNFLPAARCSYIILPESLVSKGKNTIEQSSQSCSPIIQRALAIFMREGFFEKHVRRMKVTYQAKHKALLEAINKQIGENGEIIGQRAGLHILLNLKSRRTEEIIQQASDKGICIYSPSQHWFENENVPYIMLGFGGLTEQQIIDGIKVIGTLCKGESELIK</sequence>
<dbReference type="CDD" id="cd00609">
    <property type="entry name" value="AAT_like"/>
    <property type="match status" value="1"/>
</dbReference>
<evidence type="ECO:0000256" key="4">
    <source>
        <dbReference type="ARBA" id="ARBA00022898"/>
    </source>
</evidence>
<evidence type="ECO:0000313" key="9">
    <source>
        <dbReference type="EMBL" id="MBD8028430.1"/>
    </source>
</evidence>
<keyword evidence="3 9" id="KW-0808">Transferase</keyword>
<dbReference type="PANTHER" id="PTHR46577:SF1">
    <property type="entry name" value="HTH-TYPE TRANSCRIPTIONAL REGULATORY PROTEIN GABR"/>
    <property type="match status" value="1"/>
</dbReference>
<evidence type="ECO:0000256" key="5">
    <source>
        <dbReference type="ARBA" id="ARBA00023015"/>
    </source>
</evidence>
<dbReference type="InterPro" id="IPR051446">
    <property type="entry name" value="HTH_trans_reg/aminotransferase"/>
</dbReference>
<dbReference type="InterPro" id="IPR036388">
    <property type="entry name" value="WH-like_DNA-bd_sf"/>
</dbReference>
<evidence type="ECO:0000256" key="2">
    <source>
        <dbReference type="ARBA" id="ARBA00005384"/>
    </source>
</evidence>
<keyword evidence="10" id="KW-1185">Reference proteome</keyword>
<dbReference type="CDD" id="cd07377">
    <property type="entry name" value="WHTH_GntR"/>
    <property type="match status" value="1"/>
</dbReference>
<organism evidence="9 10">
    <name type="scientific">Ureibacillus galli</name>
    <dbReference type="NCBI Taxonomy" id="2762222"/>
    <lineage>
        <taxon>Bacteria</taxon>
        <taxon>Bacillati</taxon>
        <taxon>Bacillota</taxon>
        <taxon>Bacilli</taxon>
        <taxon>Bacillales</taxon>
        <taxon>Caryophanaceae</taxon>
        <taxon>Ureibacillus</taxon>
    </lineage>
</organism>
<gene>
    <name evidence="9" type="ORF">H9636_17465</name>
</gene>
<protein>
    <submittedName>
        <fullName evidence="9">PLP-dependent aminotransferase family protein</fullName>
    </submittedName>
</protein>
<dbReference type="PROSITE" id="PS50949">
    <property type="entry name" value="HTH_GNTR"/>
    <property type="match status" value="1"/>
</dbReference>
<dbReference type="Pfam" id="PF00155">
    <property type="entry name" value="Aminotran_1_2"/>
    <property type="match status" value="1"/>
</dbReference>
<dbReference type="Gene3D" id="1.10.10.10">
    <property type="entry name" value="Winged helix-like DNA-binding domain superfamily/Winged helix DNA-binding domain"/>
    <property type="match status" value="1"/>
</dbReference>
<name>A0ABR8XGT7_9BACL</name>
<evidence type="ECO:0000256" key="1">
    <source>
        <dbReference type="ARBA" id="ARBA00001933"/>
    </source>
</evidence>
<dbReference type="SMART" id="SM00345">
    <property type="entry name" value="HTH_GNTR"/>
    <property type="match status" value="1"/>
</dbReference>
<dbReference type="Gene3D" id="3.40.640.10">
    <property type="entry name" value="Type I PLP-dependent aspartate aminotransferase-like (Major domain)"/>
    <property type="match status" value="1"/>
</dbReference>
<comment type="cofactor">
    <cofactor evidence="1">
        <name>pyridoxal 5'-phosphate</name>
        <dbReference type="ChEBI" id="CHEBI:597326"/>
    </cofactor>
</comment>
<keyword evidence="7" id="KW-0804">Transcription</keyword>
<dbReference type="PANTHER" id="PTHR46577">
    <property type="entry name" value="HTH-TYPE TRANSCRIPTIONAL REGULATORY PROTEIN GABR"/>
    <property type="match status" value="1"/>
</dbReference>
<dbReference type="SUPFAM" id="SSF46785">
    <property type="entry name" value="Winged helix' DNA-binding domain"/>
    <property type="match status" value="1"/>
</dbReference>
<dbReference type="EMBL" id="JACSQA010000040">
    <property type="protein sequence ID" value="MBD8028430.1"/>
    <property type="molecule type" value="Genomic_DNA"/>
</dbReference>
<accession>A0ABR8XGT7</accession>
<comment type="similarity">
    <text evidence="2">In the C-terminal section; belongs to the class-I pyridoxal-phosphate-dependent aminotransferase family.</text>
</comment>